<feature type="region of interest" description="Disordered" evidence="1">
    <location>
        <begin position="1"/>
        <end position="45"/>
    </location>
</feature>
<name>A0A9Q0FXN4_9ROSI</name>
<feature type="compositionally biased region" description="Low complexity" evidence="1">
    <location>
        <begin position="334"/>
        <end position="343"/>
    </location>
</feature>
<reference evidence="2" key="2">
    <citation type="journal article" date="2023" name="Plants (Basel)">
        <title>Annotation of the Turnera subulata (Passifloraceae) Draft Genome Reveals the S-Locus Evolved after the Divergence of Turneroideae from Passifloroideae in a Stepwise Manner.</title>
        <authorList>
            <person name="Henning P.M."/>
            <person name="Roalson E.H."/>
            <person name="Mir W."/>
            <person name="McCubbin A.G."/>
            <person name="Shore J.S."/>
        </authorList>
    </citation>
    <scope>NUCLEOTIDE SEQUENCE</scope>
    <source>
        <strain evidence="2">F60SS</strain>
    </source>
</reference>
<dbReference type="InterPro" id="IPR040256">
    <property type="entry name" value="At4g02000-like"/>
</dbReference>
<dbReference type="PANTHER" id="PTHR31286">
    <property type="entry name" value="GLYCINE-RICH CELL WALL STRUCTURAL PROTEIN 1.8-LIKE"/>
    <property type="match status" value="1"/>
</dbReference>
<protein>
    <recommendedName>
        <fullName evidence="4">DUF4283 domain-containing protein</fullName>
    </recommendedName>
</protein>
<keyword evidence="3" id="KW-1185">Reference proteome</keyword>
<feature type="region of interest" description="Disordered" evidence="1">
    <location>
        <begin position="435"/>
        <end position="487"/>
    </location>
</feature>
<feature type="compositionally biased region" description="Basic and acidic residues" evidence="1">
    <location>
        <begin position="289"/>
        <end position="299"/>
    </location>
</feature>
<feature type="compositionally biased region" description="Polar residues" evidence="1">
    <location>
        <begin position="1"/>
        <end position="10"/>
    </location>
</feature>
<gene>
    <name evidence="2" type="ORF">Tsubulata_016887</name>
</gene>
<comment type="caution">
    <text evidence="2">The sequence shown here is derived from an EMBL/GenBank/DDBJ whole genome shotgun (WGS) entry which is preliminary data.</text>
</comment>
<feature type="compositionally biased region" description="Polar residues" evidence="1">
    <location>
        <begin position="532"/>
        <end position="549"/>
    </location>
</feature>
<accession>A0A9Q0FXN4</accession>
<evidence type="ECO:0000256" key="1">
    <source>
        <dbReference type="SAM" id="MobiDB-lite"/>
    </source>
</evidence>
<proteinExistence type="predicted"/>
<evidence type="ECO:0000313" key="2">
    <source>
        <dbReference type="EMBL" id="KAJ4838595.1"/>
    </source>
</evidence>
<feature type="compositionally biased region" description="Basic residues" evidence="1">
    <location>
        <begin position="315"/>
        <end position="324"/>
    </location>
</feature>
<dbReference type="AlphaFoldDB" id="A0A9Q0FXN4"/>
<evidence type="ECO:0008006" key="4">
    <source>
        <dbReference type="Google" id="ProtNLM"/>
    </source>
</evidence>
<sequence length="549" mass="60274">MGGPNLSDTGGNPAMEEDDYQEPAATVGPGTRLPPVGPRDATVARQPTSYLAKLTANRSKEQEPNWWQEEEAETYVEPGDIIVGCENNILTLDLSPAFQKRLEQSLVGGPWSIFNSVLCVIPWDPNFNAITGRVDRAVEWVRFPDIPIHTYHTSVLYALGDLVGQSVKIDQATQEYQRGRFAKIAEQVNLTKPLKGTIKFRGKQQLVIYEGLPTLYYQCGRVDHTMDQCSELIQAAGQPKNTSSTVQEQSSSIAAVISAKKQSTPEAPLAKGHTLAQGSRYENLARDLDKDGGLEEPHTSGHGAWITVAETMGPRPKRKPKKGDKHANPPTKPTPQTTPANTNRIPLANITNSEPLGHWVAKSPQNSTPQPKQSTITQPNTDRAKPYIVLLTDQHNNTSTSPPTYVVPSKTGHHTVVPTESIPLELVISRQTAEATVELSSKPHSNHTKENSPLQRTRPKTKPPDLNSIETKHLPSTSSDKSSKWRVVLKKTKSPSFKRRAQRGGYYLVSEEKEAGSMDDATNSTEHVDIEQTATTLAQGNPPISNEFP</sequence>
<feature type="region of interest" description="Disordered" evidence="1">
    <location>
        <begin position="507"/>
        <end position="549"/>
    </location>
</feature>
<dbReference type="PANTHER" id="PTHR31286:SF99">
    <property type="entry name" value="DUF4283 DOMAIN-CONTAINING PROTEIN"/>
    <property type="match status" value="1"/>
</dbReference>
<feature type="region of interest" description="Disordered" evidence="1">
    <location>
        <begin position="289"/>
        <end position="382"/>
    </location>
</feature>
<reference evidence="2" key="1">
    <citation type="submission" date="2022-02" db="EMBL/GenBank/DDBJ databases">
        <authorList>
            <person name="Henning P.M."/>
            <person name="McCubbin A.G."/>
            <person name="Shore J.S."/>
        </authorList>
    </citation>
    <scope>NUCLEOTIDE SEQUENCE</scope>
    <source>
        <strain evidence="2">F60SS</strain>
        <tissue evidence="2">Leaves</tissue>
    </source>
</reference>
<dbReference type="Proteomes" id="UP001141552">
    <property type="component" value="Unassembled WGS sequence"/>
</dbReference>
<dbReference type="EMBL" id="JAKUCV010003514">
    <property type="protein sequence ID" value="KAJ4838595.1"/>
    <property type="molecule type" value="Genomic_DNA"/>
</dbReference>
<feature type="compositionally biased region" description="Polar residues" evidence="1">
    <location>
        <begin position="363"/>
        <end position="381"/>
    </location>
</feature>
<organism evidence="2 3">
    <name type="scientific">Turnera subulata</name>
    <dbReference type="NCBI Taxonomy" id="218843"/>
    <lineage>
        <taxon>Eukaryota</taxon>
        <taxon>Viridiplantae</taxon>
        <taxon>Streptophyta</taxon>
        <taxon>Embryophyta</taxon>
        <taxon>Tracheophyta</taxon>
        <taxon>Spermatophyta</taxon>
        <taxon>Magnoliopsida</taxon>
        <taxon>eudicotyledons</taxon>
        <taxon>Gunneridae</taxon>
        <taxon>Pentapetalae</taxon>
        <taxon>rosids</taxon>
        <taxon>fabids</taxon>
        <taxon>Malpighiales</taxon>
        <taxon>Passifloraceae</taxon>
        <taxon>Turnera</taxon>
    </lineage>
</organism>
<evidence type="ECO:0000313" key="3">
    <source>
        <dbReference type="Proteomes" id="UP001141552"/>
    </source>
</evidence>